<feature type="transmembrane region" description="Helical" evidence="5">
    <location>
        <begin position="295"/>
        <end position="313"/>
    </location>
</feature>
<dbReference type="GO" id="GO:0048038">
    <property type="term" value="F:quinone binding"/>
    <property type="evidence" value="ECO:0007669"/>
    <property type="project" value="UniProtKB-KW"/>
</dbReference>
<keyword evidence="9" id="KW-0830">Ubiquinone</keyword>
<keyword evidence="5" id="KW-1003">Cell membrane</keyword>
<dbReference type="GO" id="GO:0008137">
    <property type="term" value="F:NADH dehydrogenase (ubiquinone) activity"/>
    <property type="evidence" value="ECO:0007669"/>
    <property type="project" value="InterPro"/>
</dbReference>
<evidence type="ECO:0000256" key="4">
    <source>
        <dbReference type="ARBA" id="ARBA00023136"/>
    </source>
</evidence>
<comment type="catalytic activity">
    <reaction evidence="5">
        <text>a quinone + NADH + 5 H(+)(in) = a quinol + NAD(+) + 4 H(+)(out)</text>
        <dbReference type="Rhea" id="RHEA:57888"/>
        <dbReference type="ChEBI" id="CHEBI:15378"/>
        <dbReference type="ChEBI" id="CHEBI:24646"/>
        <dbReference type="ChEBI" id="CHEBI:57540"/>
        <dbReference type="ChEBI" id="CHEBI:57945"/>
        <dbReference type="ChEBI" id="CHEBI:132124"/>
    </reaction>
</comment>
<dbReference type="InterPro" id="IPR010096">
    <property type="entry name" value="NADH-Q_OxRdtase_suN/2"/>
</dbReference>
<feature type="transmembrane region" description="Helical" evidence="5">
    <location>
        <begin position="200"/>
        <end position="224"/>
    </location>
</feature>
<dbReference type="EMBL" id="MSTI01000062">
    <property type="protein sequence ID" value="OLV18668.1"/>
    <property type="molecule type" value="Genomic_DNA"/>
</dbReference>
<proteinExistence type="inferred from homology"/>
<dbReference type="GO" id="GO:0050136">
    <property type="term" value="F:NADH dehydrogenase (quinone) (non-electrogenic) activity"/>
    <property type="evidence" value="ECO:0007669"/>
    <property type="project" value="UniProtKB-UniRule"/>
</dbReference>
<evidence type="ECO:0000313" key="9">
    <source>
        <dbReference type="EMBL" id="OLV18668.1"/>
    </source>
</evidence>
<feature type="transmembrane region" description="Helical" evidence="5">
    <location>
        <begin position="446"/>
        <end position="470"/>
    </location>
</feature>
<dbReference type="GO" id="GO:0012505">
    <property type="term" value="C:endomembrane system"/>
    <property type="evidence" value="ECO:0007669"/>
    <property type="project" value="UniProtKB-SubCell"/>
</dbReference>
<evidence type="ECO:0000256" key="3">
    <source>
        <dbReference type="ARBA" id="ARBA00022989"/>
    </source>
</evidence>
<gene>
    <name evidence="5" type="primary">nuoN</name>
    <name evidence="9" type="ORF">BOO71_0005044</name>
    <name evidence="8" type="ORF">BOO71_0009427</name>
</gene>
<evidence type="ECO:0000313" key="10">
    <source>
        <dbReference type="Proteomes" id="UP000186607"/>
    </source>
</evidence>
<feature type="transmembrane region" description="Helical" evidence="5">
    <location>
        <begin position="325"/>
        <end position="345"/>
    </location>
</feature>
<keyword evidence="5" id="KW-0874">Quinone</keyword>
<protein>
    <recommendedName>
        <fullName evidence="5">NADH-quinone oxidoreductase subunit N</fullName>
        <ecNumber evidence="5">7.1.1.-</ecNumber>
    </recommendedName>
    <alternativeName>
        <fullName evidence="5">NADH dehydrogenase I subunit N</fullName>
    </alternativeName>
    <alternativeName>
        <fullName evidence="5">NDH-1 subunit N</fullName>
    </alternativeName>
</protein>
<feature type="transmembrane region" description="Helical" evidence="5">
    <location>
        <begin position="159"/>
        <end position="180"/>
    </location>
</feature>
<keyword evidence="10" id="KW-1185">Reference proteome</keyword>
<dbReference type="HAMAP" id="MF_00445">
    <property type="entry name" value="NDH1_NuoN_1"/>
    <property type="match status" value="1"/>
</dbReference>
<feature type="transmembrane region" description="Helical" evidence="5">
    <location>
        <begin position="366"/>
        <end position="389"/>
    </location>
</feature>
<feature type="transmembrane region" description="Helical" evidence="5">
    <location>
        <begin position="76"/>
        <end position="96"/>
    </location>
</feature>
<comment type="similarity">
    <text evidence="5">Belongs to the complex I subunit 2 family.</text>
</comment>
<comment type="subcellular location">
    <subcellularLocation>
        <location evidence="5">Cell membrane</location>
        <topology evidence="5">Multi-pass membrane protein</topology>
    </subcellularLocation>
    <subcellularLocation>
        <location evidence="1">Endomembrane system</location>
        <topology evidence="1">Multi-pass membrane protein</topology>
    </subcellularLocation>
    <subcellularLocation>
        <location evidence="6">Membrane</location>
        <topology evidence="6">Multi-pass membrane protein</topology>
    </subcellularLocation>
</comment>
<feature type="transmembrane region" description="Helical" evidence="5">
    <location>
        <begin position="236"/>
        <end position="260"/>
    </location>
</feature>
<feature type="transmembrane region" description="Helical" evidence="5">
    <location>
        <begin position="103"/>
        <end position="121"/>
    </location>
</feature>
<dbReference type="GO" id="GO:0042773">
    <property type="term" value="P:ATP synthesis coupled electron transport"/>
    <property type="evidence" value="ECO:0007669"/>
    <property type="project" value="InterPro"/>
</dbReference>
<reference evidence="9 10" key="1">
    <citation type="submission" date="2017-01" db="EMBL/GenBank/DDBJ databases">
        <title>Genome Analysis of Deinococcus marmoris KOPRI26562.</title>
        <authorList>
            <person name="Kim J.H."/>
            <person name="Oh H.-M."/>
        </authorList>
    </citation>
    <scope>NUCLEOTIDE SEQUENCE [LARGE SCALE GENOMIC DNA]</scope>
    <source>
        <strain evidence="9 10">KOPRI26562</strain>
    </source>
</reference>
<dbReference type="Proteomes" id="UP000186607">
    <property type="component" value="Unassembled WGS sequence"/>
</dbReference>
<dbReference type="AlphaFoldDB" id="A0A1U7P0I8"/>
<evidence type="ECO:0000256" key="5">
    <source>
        <dbReference type="HAMAP-Rule" id="MF_00445"/>
    </source>
</evidence>
<feature type="transmembrane region" description="Helical" evidence="5">
    <location>
        <begin position="6"/>
        <end position="29"/>
    </location>
</feature>
<dbReference type="GO" id="GO:0005886">
    <property type="term" value="C:plasma membrane"/>
    <property type="evidence" value="ECO:0007669"/>
    <property type="project" value="UniProtKB-SubCell"/>
</dbReference>
<dbReference type="EMBL" id="MSTI01000107">
    <property type="protein sequence ID" value="OLV17271.1"/>
    <property type="molecule type" value="Genomic_DNA"/>
</dbReference>
<evidence type="ECO:0000256" key="6">
    <source>
        <dbReference type="RuleBase" id="RU000320"/>
    </source>
</evidence>
<organism evidence="9 10">
    <name type="scientific">Deinococcus marmoris</name>
    <dbReference type="NCBI Taxonomy" id="249408"/>
    <lineage>
        <taxon>Bacteria</taxon>
        <taxon>Thermotogati</taxon>
        <taxon>Deinococcota</taxon>
        <taxon>Deinococci</taxon>
        <taxon>Deinococcales</taxon>
        <taxon>Deinococcaceae</taxon>
        <taxon>Deinococcus</taxon>
    </lineage>
</organism>
<dbReference type="InterPro" id="IPR001750">
    <property type="entry name" value="ND/Mrp_TM"/>
</dbReference>
<feature type="domain" description="NADH:quinone oxidoreductase/Mrp antiporter transmembrane" evidence="7">
    <location>
        <begin position="122"/>
        <end position="415"/>
    </location>
</feature>
<sequence>MKCLELWAVGPELALGLMCLLLVPLAGFVRGKWRSLPSIVAGFGLTAALILTARMLPWSGQEVFCGTYAVDGFGTVFKVLIIGSALLALLPIAAYFRGRDAEPHAPVALTFATLGGVGLAGSLDLGLIVLFLQMLSTASYLLVGMTRGGKRANEATMKYFIYGAVALAVMAYGLTFLYGLTGSLSLTEIGMALSGADPVWVWVALSLVLVGYAFEITAVPFQFWAPDVYAGASAPVTGFISVLPKIAGFAGLLRLMLVAFPDGLAGWPTLIAVLAAVTMALGNLAALRQTHLKRLLAYSSIAQAGYILIAVAVSGTVDGALPATGYYLAAYTFMNLAAFTVVAQLERVSGQDALTGLRGLSKTAPGTAALLTLALLSLAGIPPLAGFLGKVLLLQVALSGGLTWLAVFAALNMVIGLYYYLRPVVEMYLRAPEGEIRLHVQPGYPWALGLTTLGTLLLGLWPAPVLALLANLTRLLR</sequence>
<dbReference type="EC" id="7.1.1.-" evidence="5"/>
<keyword evidence="2 5" id="KW-0812">Transmembrane</keyword>
<keyword evidence="5" id="KW-0813">Transport</keyword>
<feature type="transmembrane region" description="Helical" evidence="5">
    <location>
        <begin position="36"/>
        <end position="56"/>
    </location>
</feature>
<evidence type="ECO:0000313" key="8">
    <source>
        <dbReference type="EMBL" id="OLV17271.1"/>
    </source>
</evidence>
<dbReference type="PANTHER" id="PTHR22773">
    <property type="entry name" value="NADH DEHYDROGENASE"/>
    <property type="match status" value="1"/>
</dbReference>
<comment type="caution">
    <text evidence="9">The sequence shown here is derived from an EMBL/GenBank/DDBJ whole genome shotgun (WGS) entry which is preliminary data.</text>
</comment>
<keyword evidence="4 5" id="KW-0472">Membrane</keyword>
<feature type="transmembrane region" description="Helical" evidence="5">
    <location>
        <begin position="401"/>
        <end position="421"/>
    </location>
</feature>
<keyword evidence="5" id="KW-1278">Translocase</keyword>
<keyword evidence="3 5" id="KW-1133">Transmembrane helix</keyword>
<evidence type="ECO:0000259" key="7">
    <source>
        <dbReference type="Pfam" id="PF00361"/>
    </source>
</evidence>
<evidence type="ECO:0000256" key="2">
    <source>
        <dbReference type="ARBA" id="ARBA00022692"/>
    </source>
</evidence>
<feature type="transmembrane region" description="Helical" evidence="5">
    <location>
        <begin position="266"/>
        <end position="286"/>
    </location>
</feature>
<comment type="subunit">
    <text evidence="5">NDH-1 is composed of 15 different subunits. Subunits NuoA, H, J, K, L, M, N constitute the membrane sector of the complex.</text>
</comment>
<evidence type="ECO:0000256" key="1">
    <source>
        <dbReference type="ARBA" id="ARBA00004127"/>
    </source>
</evidence>
<dbReference type="Pfam" id="PF00361">
    <property type="entry name" value="Proton_antipo_M"/>
    <property type="match status" value="1"/>
</dbReference>
<accession>A0A1U7P0I8</accession>
<keyword evidence="5" id="KW-0520">NAD</keyword>
<dbReference type="RefSeq" id="WP_217694873.1">
    <property type="nucleotide sequence ID" value="NZ_MSTI01000062.1"/>
</dbReference>
<comment type="function">
    <text evidence="5">NDH-1 shuttles electrons from NADH, via FMN and iron-sulfur (Fe-S) centers, to quinones in the respiratory chain. The immediate electron acceptor for the enzyme in this species is believed to be a menaquinone. Couples the redox reaction to proton translocation (for every two electrons transferred, four hydrogen ions are translocated across the cytoplasmic membrane), and thus conserves the redox energy in a proton gradient.</text>
</comment>
<name>A0A1U7P0I8_9DEIO</name>
<dbReference type="NCBIfam" id="TIGR01770">
    <property type="entry name" value="NDH_I_N"/>
    <property type="match status" value="1"/>
</dbReference>
<dbReference type="STRING" id="249408.BOO71_0005044"/>